<feature type="compositionally biased region" description="Acidic residues" evidence="1">
    <location>
        <begin position="103"/>
        <end position="113"/>
    </location>
</feature>
<feature type="compositionally biased region" description="Basic and acidic residues" evidence="1">
    <location>
        <begin position="21"/>
        <end position="42"/>
    </location>
</feature>
<name>A0ABN7SHU7_OIKDI</name>
<proteinExistence type="predicted"/>
<dbReference type="Proteomes" id="UP001158576">
    <property type="component" value="Chromosome XSR"/>
</dbReference>
<evidence type="ECO:0000313" key="3">
    <source>
        <dbReference type="Proteomes" id="UP001158576"/>
    </source>
</evidence>
<feature type="compositionally biased region" description="Low complexity" evidence="1">
    <location>
        <begin position="1"/>
        <end position="17"/>
    </location>
</feature>
<feature type="compositionally biased region" description="Low complexity" evidence="1">
    <location>
        <begin position="53"/>
        <end position="76"/>
    </location>
</feature>
<gene>
    <name evidence="2" type="ORF">OKIOD_LOCUS8532</name>
</gene>
<evidence type="ECO:0000313" key="2">
    <source>
        <dbReference type="EMBL" id="CAG5100382.1"/>
    </source>
</evidence>
<dbReference type="EMBL" id="OU015569">
    <property type="protein sequence ID" value="CAG5100382.1"/>
    <property type="molecule type" value="Genomic_DNA"/>
</dbReference>
<protein>
    <submittedName>
        <fullName evidence="2">Oidioi.mRNA.OKI2018_I69.XSR.g16974.t3.cds</fullName>
    </submittedName>
</protein>
<feature type="region of interest" description="Disordered" evidence="1">
    <location>
        <begin position="1"/>
        <end position="113"/>
    </location>
</feature>
<sequence length="132" mass="13687">MSSLGVNTGLTLGNLCGKPESGGKAEKLDQPKPKSQKEENASPKKVPSAANLSAAVRSADSNSSSNSASKTSQISNNEPSALLSLGAQYSDSDDDERKNSDTSDSDEDSDGVELSEFLALGRLVRFAHGLKG</sequence>
<evidence type="ECO:0000256" key="1">
    <source>
        <dbReference type="SAM" id="MobiDB-lite"/>
    </source>
</evidence>
<accession>A0ABN7SHU7</accession>
<organism evidence="2 3">
    <name type="scientific">Oikopleura dioica</name>
    <name type="common">Tunicate</name>
    <dbReference type="NCBI Taxonomy" id="34765"/>
    <lineage>
        <taxon>Eukaryota</taxon>
        <taxon>Metazoa</taxon>
        <taxon>Chordata</taxon>
        <taxon>Tunicata</taxon>
        <taxon>Appendicularia</taxon>
        <taxon>Copelata</taxon>
        <taxon>Oikopleuridae</taxon>
        <taxon>Oikopleura</taxon>
    </lineage>
</organism>
<reference evidence="2 3" key="1">
    <citation type="submission" date="2021-04" db="EMBL/GenBank/DDBJ databases">
        <authorList>
            <person name="Bliznina A."/>
        </authorList>
    </citation>
    <scope>NUCLEOTIDE SEQUENCE [LARGE SCALE GENOMIC DNA]</scope>
</reference>
<keyword evidence="3" id="KW-1185">Reference proteome</keyword>